<dbReference type="SUPFAM" id="SSF51366">
    <property type="entry name" value="Ribulose-phoshate binding barrel"/>
    <property type="match status" value="1"/>
</dbReference>
<evidence type="ECO:0000313" key="3">
    <source>
        <dbReference type="Proteomes" id="UP000219058"/>
    </source>
</evidence>
<organism evidence="2 3">
    <name type="scientific">Prevotella intermedia</name>
    <dbReference type="NCBI Taxonomy" id="28131"/>
    <lineage>
        <taxon>Bacteria</taxon>
        <taxon>Pseudomonadati</taxon>
        <taxon>Bacteroidota</taxon>
        <taxon>Bacteroidia</taxon>
        <taxon>Bacteroidales</taxon>
        <taxon>Prevotellaceae</taxon>
        <taxon>Prevotella</taxon>
    </lineage>
</organism>
<gene>
    <name evidence="2" type="ORF">CLI71_10220</name>
</gene>
<dbReference type="Gene3D" id="3.20.20.70">
    <property type="entry name" value="Aldolase class I"/>
    <property type="match status" value="1"/>
</dbReference>
<dbReference type="RefSeq" id="WP_097550965.1">
    <property type="nucleotide sequence ID" value="NZ_NSLY01000032.1"/>
</dbReference>
<dbReference type="GO" id="GO:0000162">
    <property type="term" value="P:L-tryptophan biosynthetic process"/>
    <property type="evidence" value="ECO:0007669"/>
    <property type="project" value="InterPro"/>
</dbReference>
<sequence>MIIKVCGTREAENIHALAELGVDWIGFDFRPDSPKFVRQISSRAGIIPDYGSRDAAMGKETVQNESANGCFPQRFGVFADDMPQNIVTRVVNFKLTMVQLDGEESSVMINNLRSTLDPDIREGINITKTLHIQTVEDLMQTQEYEGAVDYFLFKIDTAKVDLNVIKTYAGSTPFIIGNVALEQMDKLKAFQHPMFVGVDLDDCADVQPAIKALTE</sequence>
<dbReference type="InterPro" id="IPR044643">
    <property type="entry name" value="TrpF_fam"/>
</dbReference>
<dbReference type="Proteomes" id="UP000219058">
    <property type="component" value="Unassembled WGS sequence"/>
</dbReference>
<comment type="catalytic activity">
    <reaction evidence="1">
        <text>N-(5-phospho-beta-D-ribosyl)anthranilate = 1-(2-carboxyphenylamino)-1-deoxy-D-ribulose 5-phosphate</text>
        <dbReference type="Rhea" id="RHEA:21540"/>
        <dbReference type="ChEBI" id="CHEBI:18277"/>
        <dbReference type="ChEBI" id="CHEBI:58613"/>
        <dbReference type="EC" id="5.3.1.24"/>
    </reaction>
</comment>
<reference evidence="2 3" key="1">
    <citation type="submission" date="2017-09" db="EMBL/GenBank/DDBJ databases">
        <title>Phase variable restriction modification systems are present in the genome sequences of periodontal pathogens Prevotella intermedia, Tannerella forsythia and Porphyromonas gingivalis.</title>
        <authorList>
            <person name="Haigh R.D."/>
            <person name="Crawford L."/>
            <person name="Ralph J."/>
            <person name="Wanford J."/>
            <person name="Vartoukian S.R."/>
            <person name="Hijazib K."/>
            <person name="Wade W."/>
            <person name="Oggioni M.R."/>
        </authorList>
    </citation>
    <scope>NUCLEOTIDE SEQUENCE [LARGE SCALE GENOMIC DNA]</scope>
    <source>
        <strain evidence="2 3">WW2834</strain>
    </source>
</reference>
<dbReference type="GO" id="GO:0004640">
    <property type="term" value="F:phosphoribosylanthranilate isomerase activity"/>
    <property type="evidence" value="ECO:0007669"/>
    <property type="project" value="UniProtKB-EC"/>
</dbReference>
<evidence type="ECO:0000256" key="1">
    <source>
        <dbReference type="ARBA" id="ARBA00001164"/>
    </source>
</evidence>
<proteinExistence type="predicted"/>
<dbReference type="PANTHER" id="PTHR42894:SF1">
    <property type="entry name" value="N-(5'-PHOSPHORIBOSYL)ANTHRANILATE ISOMERASE"/>
    <property type="match status" value="1"/>
</dbReference>
<keyword evidence="2" id="KW-0413">Isomerase</keyword>
<comment type="caution">
    <text evidence="2">The sequence shown here is derived from an EMBL/GenBank/DDBJ whole genome shotgun (WGS) entry which is preliminary data.</text>
</comment>
<dbReference type="InterPro" id="IPR013785">
    <property type="entry name" value="Aldolase_TIM"/>
</dbReference>
<dbReference type="EMBL" id="NSLY01000032">
    <property type="protein sequence ID" value="PDP59013.1"/>
    <property type="molecule type" value="Genomic_DNA"/>
</dbReference>
<evidence type="ECO:0000313" key="2">
    <source>
        <dbReference type="EMBL" id="PDP59013.1"/>
    </source>
</evidence>
<protein>
    <submittedName>
        <fullName evidence="2">N-(5'-phosphoribosyl)anthranilate isomerase</fullName>
    </submittedName>
</protein>
<accession>A0A2A6EDD9</accession>
<name>A0A2A6EDD9_PREIN</name>
<dbReference type="AlphaFoldDB" id="A0A2A6EDD9"/>
<dbReference type="InterPro" id="IPR011060">
    <property type="entry name" value="RibuloseP-bd_barrel"/>
</dbReference>
<dbReference type="PANTHER" id="PTHR42894">
    <property type="entry name" value="N-(5'-PHOSPHORIBOSYL)ANTHRANILATE ISOMERASE"/>
    <property type="match status" value="1"/>
</dbReference>